<sequence length="238" mass="27674">MTSREKYGAKATSWGAKATFWGAEAGSALASALKRDPIKCTIAIFGYVSGFRKRRFFVWTGHSEISTTFHGKDQPNSIMQNVYSLQEMAERTALERSQFMQIVVQSNNVEKTTKEHEFFIDLCQGINNLYITFEDNLLEPSNLPQDEHGDRIQKLRQDFLIAYDIIFYHALNIVQTNSFNTFALNEFDNSIDALYEIEQELEELMENYSSDELHNFYDLENEQHSETEEENIVNQRYL</sequence>
<dbReference type="AlphaFoldDB" id="A0A9P1J103"/>
<organism evidence="1 2">
    <name type="scientific">Caenorhabditis angaria</name>
    <dbReference type="NCBI Taxonomy" id="860376"/>
    <lineage>
        <taxon>Eukaryota</taxon>
        <taxon>Metazoa</taxon>
        <taxon>Ecdysozoa</taxon>
        <taxon>Nematoda</taxon>
        <taxon>Chromadorea</taxon>
        <taxon>Rhabditida</taxon>
        <taxon>Rhabditina</taxon>
        <taxon>Rhabditomorpha</taxon>
        <taxon>Rhabditoidea</taxon>
        <taxon>Rhabditidae</taxon>
        <taxon>Peloderinae</taxon>
        <taxon>Caenorhabditis</taxon>
    </lineage>
</organism>
<keyword evidence="2" id="KW-1185">Reference proteome</keyword>
<gene>
    <name evidence="1" type="ORF">CAMP_LOCUS17545</name>
</gene>
<comment type="caution">
    <text evidence="1">The sequence shown here is derived from an EMBL/GenBank/DDBJ whole genome shotgun (WGS) entry which is preliminary data.</text>
</comment>
<name>A0A9P1J103_9PELO</name>
<dbReference type="EMBL" id="CANHGI010000006">
    <property type="protein sequence ID" value="CAI5454908.1"/>
    <property type="molecule type" value="Genomic_DNA"/>
</dbReference>
<evidence type="ECO:0000313" key="2">
    <source>
        <dbReference type="Proteomes" id="UP001152747"/>
    </source>
</evidence>
<protein>
    <submittedName>
        <fullName evidence="1">Uncharacterized protein</fullName>
    </submittedName>
</protein>
<evidence type="ECO:0000313" key="1">
    <source>
        <dbReference type="EMBL" id="CAI5454908.1"/>
    </source>
</evidence>
<proteinExistence type="predicted"/>
<dbReference type="Proteomes" id="UP001152747">
    <property type="component" value="Unassembled WGS sequence"/>
</dbReference>
<accession>A0A9P1J103</accession>
<reference evidence="1" key="1">
    <citation type="submission" date="2022-11" db="EMBL/GenBank/DDBJ databases">
        <authorList>
            <person name="Kikuchi T."/>
        </authorList>
    </citation>
    <scope>NUCLEOTIDE SEQUENCE</scope>
    <source>
        <strain evidence="1">PS1010</strain>
    </source>
</reference>